<dbReference type="Pfam" id="PF07728">
    <property type="entry name" value="AAA_5"/>
    <property type="match status" value="1"/>
</dbReference>
<evidence type="ECO:0000313" key="2">
    <source>
        <dbReference type="Proteomes" id="UP000625930"/>
    </source>
</evidence>
<sequence length="879" mass="97499">MGRISSPIEIEKFRIGSEYSRQDVAQLGGLPVPSDIYGTPWADGILELENAVLLFVTLEKEGEASYLDVFDGTDFYWESQNRNSQSSPIIRRISGGSPTYLFARMRAKARRASNAVPFVYCGKLDFVAMDGEHPVTCLFDAIDIETGHGGSLAEILQWRPSASSTEFSARQLRLKKGGNVLPPAVASSFATPTPSMAYGPLIWEVVLTDGAIRNGYISVDPNWSGFDAAMLGRPDVASGREATFTFPNGYQITSDLRANGPGSARIRARVAPAFRRLGVAAGDSLLIIQETNGQYRVEARKGSRDTFDLGYVRLRERFLARFPGFTGFSNDQRLLRETSYKRQLVEQYQAIMLPALDGRQPVEVWSALIKLLRVRVGAENPQPQNVVGWRIVAQLAELSEDGRVALGSAVLSLLAGQGGDAALEAFNESSSSLRPPLQAAGQRSLSSFLLTLEDSKRYFFIKTGQMRRALGLLDPTFDFRKGGMAGEEWERIRALSSRLADRLSEDGWPPADMIDVQSFLWVAIAYEQGDGAEAEEQEDEAVEQDDDMPVIHAPSNTILYGPPGTGKTYGVVDKALEILDPELLAATKGQGAGARAVLKQRFDALHDEGRIRFVTFHQSFAYEDFVEGLKARAGASGALEYGVENGVFLELCIDAQHSDLPYVLIIDEINRGNIARIFGELITLIEPSKRQGMDEALSVRLPYSKQDFAVPANLHLIGTMNTADRSLAAMDVALRRRFRFIEMPPRPELLDWDVDGIRMGEMLSTLNSRIEVLLGRDHLIGHAYLMGAKDLRGLAEAFRLRILPLLQEYFFEDWRRIAWVLNDDAKPQGERFLRQRELQLNRLFAPEAQLAPDTANWYVHEAAFEQAASYRGILVGQAD</sequence>
<name>A0A6B8J0E2_STEMA</name>
<protein>
    <submittedName>
        <fullName evidence="1">DUF3427 domain-containing protein</fullName>
    </submittedName>
</protein>
<gene>
    <name evidence="1" type="ORF">I5U67_09425</name>
</gene>
<organism evidence="1 2">
    <name type="scientific">Stenotrophomonas maltophilia</name>
    <name type="common">Pseudomonas maltophilia</name>
    <name type="synonym">Xanthomonas maltophilia</name>
    <dbReference type="NCBI Taxonomy" id="40324"/>
    <lineage>
        <taxon>Bacteria</taxon>
        <taxon>Pseudomonadati</taxon>
        <taxon>Pseudomonadota</taxon>
        <taxon>Gammaproteobacteria</taxon>
        <taxon>Lysobacterales</taxon>
        <taxon>Lysobacteraceae</taxon>
        <taxon>Stenotrophomonas</taxon>
        <taxon>Stenotrophomonas maltophilia group</taxon>
    </lineage>
</organism>
<dbReference type="Gene3D" id="3.40.50.300">
    <property type="entry name" value="P-loop containing nucleotide triphosphate hydrolases"/>
    <property type="match status" value="1"/>
</dbReference>
<dbReference type="InterPro" id="IPR011704">
    <property type="entry name" value="ATPase_dyneun-rel_AAA"/>
</dbReference>
<dbReference type="PANTHER" id="PTHR37291:SF1">
    <property type="entry name" value="TYPE IV METHYL-DIRECTED RESTRICTION ENZYME ECOKMCRB SUBUNIT"/>
    <property type="match status" value="1"/>
</dbReference>
<dbReference type="EMBL" id="JADUNP010000015">
    <property type="protein sequence ID" value="MBH1652388.1"/>
    <property type="molecule type" value="Genomic_DNA"/>
</dbReference>
<dbReference type="GO" id="GO:0016887">
    <property type="term" value="F:ATP hydrolysis activity"/>
    <property type="evidence" value="ECO:0007669"/>
    <property type="project" value="InterPro"/>
</dbReference>
<dbReference type="SMART" id="SM00382">
    <property type="entry name" value="AAA"/>
    <property type="match status" value="1"/>
</dbReference>
<accession>A0A6B8J0E2</accession>
<dbReference type="GO" id="GO:0005524">
    <property type="term" value="F:ATP binding"/>
    <property type="evidence" value="ECO:0007669"/>
    <property type="project" value="InterPro"/>
</dbReference>
<dbReference type="InterPro" id="IPR052934">
    <property type="entry name" value="Methyl-DNA_Rec/Restrict_Enz"/>
</dbReference>
<dbReference type="AlphaFoldDB" id="A0A6B8J0E2"/>
<dbReference type="RefSeq" id="WP_154262104.1">
    <property type="nucleotide sequence ID" value="NZ_CP040438.1"/>
</dbReference>
<proteinExistence type="predicted"/>
<dbReference type="PANTHER" id="PTHR37291">
    <property type="entry name" value="5-METHYLCYTOSINE-SPECIFIC RESTRICTION ENZYME B"/>
    <property type="match status" value="1"/>
</dbReference>
<evidence type="ECO:0000313" key="1">
    <source>
        <dbReference type="EMBL" id="MBH1652388.1"/>
    </source>
</evidence>
<dbReference type="InterPro" id="IPR003593">
    <property type="entry name" value="AAA+_ATPase"/>
</dbReference>
<dbReference type="InterPro" id="IPR027417">
    <property type="entry name" value="P-loop_NTPase"/>
</dbReference>
<dbReference type="Proteomes" id="UP000625930">
    <property type="component" value="Unassembled WGS sequence"/>
</dbReference>
<dbReference type="REBASE" id="376210">
    <property type="entry name" value="Sma173McrBCP"/>
</dbReference>
<comment type="caution">
    <text evidence="1">The sequence shown here is derived from an EMBL/GenBank/DDBJ whole genome shotgun (WGS) entry which is preliminary data.</text>
</comment>
<reference evidence="1" key="1">
    <citation type="submission" date="2020-11" db="EMBL/GenBank/DDBJ databases">
        <title>Enhanced detection system for hospital associated transmission using whole genome sequencing surveillance.</title>
        <authorList>
            <person name="Harrison L.H."/>
            <person name="Van Tyne D."/>
            <person name="Marsh J.W."/>
            <person name="Griffith M.P."/>
            <person name="Snyder D.J."/>
            <person name="Cooper V.S."/>
            <person name="Mustapha M."/>
        </authorList>
    </citation>
    <scope>NUCLEOTIDE SEQUENCE</scope>
    <source>
        <strain evidence="1">STEN00091</strain>
    </source>
</reference>
<dbReference type="SUPFAM" id="SSF52540">
    <property type="entry name" value="P-loop containing nucleoside triphosphate hydrolases"/>
    <property type="match status" value="1"/>
</dbReference>